<evidence type="ECO:0000313" key="4">
    <source>
        <dbReference type="EMBL" id="TCD54160.1"/>
    </source>
</evidence>
<feature type="region of interest" description="Disordered" evidence="2">
    <location>
        <begin position="168"/>
        <end position="202"/>
    </location>
</feature>
<dbReference type="SUPFAM" id="SSF50370">
    <property type="entry name" value="Ricin B-like lectins"/>
    <property type="match status" value="5"/>
</dbReference>
<feature type="domain" description="Ricin B lectin" evidence="3">
    <location>
        <begin position="660"/>
        <end position="798"/>
    </location>
</feature>
<dbReference type="Gene3D" id="2.80.10.50">
    <property type="match status" value="15"/>
</dbReference>
<feature type="domain" description="Ricin B lectin" evidence="3">
    <location>
        <begin position="518"/>
        <end position="652"/>
    </location>
</feature>
<dbReference type="GO" id="GO:0016998">
    <property type="term" value="P:cell wall macromolecule catabolic process"/>
    <property type="evidence" value="ECO:0007669"/>
    <property type="project" value="InterPro"/>
</dbReference>
<dbReference type="SMART" id="SM00458">
    <property type="entry name" value="RICIN"/>
    <property type="match status" value="5"/>
</dbReference>
<dbReference type="PROSITE" id="PS51904">
    <property type="entry name" value="GLYCOSYL_HYDROL_F25_2"/>
    <property type="match status" value="1"/>
</dbReference>
<dbReference type="InterPro" id="IPR002053">
    <property type="entry name" value="Glyco_hydro_25"/>
</dbReference>
<dbReference type="GO" id="GO:0003796">
    <property type="term" value="F:lysozyme activity"/>
    <property type="evidence" value="ECO:0007669"/>
    <property type="project" value="InterPro"/>
</dbReference>
<dbReference type="InterPro" id="IPR000772">
    <property type="entry name" value="Ricin_B_lectin"/>
</dbReference>
<feature type="compositionally biased region" description="Basic and acidic residues" evidence="2">
    <location>
        <begin position="168"/>
        <end position="177"/>
    </location>
</feature>
<evidence type="ECO:0000256" key="2">
    <source>
        <dbReference type="SAM" id="MobiDB-lite"/>
    </source>
</evidence>
<comment type="similarity">
    <text evidence="1">Belongs to the glycosyl hydrolase 25 family.</text>
</comment>
<dbReference type="CDD" id="cd06414">
    <property type="entry name" value="GH25_LytC-like"/>
    <property type="match status" value="1"/>
</dbReference>
<reference evidence="4 5" key="1">
    <citation type="submission" date="2018-12" db="EMBL/GenBank/DDBJ databases">
        <title>Alloscrdovia theropitheci sp. nov: a novel taxon from the feces of the bleeding-herat monkey (Theropithecus geleda).</title>
        <authorList>
            <person name="Modesto M."/>
        </authorList>
    </citation>
    <scope>NUCLEOTIDE SEQUENCE [LARGE SCALE GENOMIC DNA]</scope>
    <source>
        <strain evidence="4 5">GLDI4/2</strain>
    </source>
</reference>
<dbReference type="CDD" id="cd00161">
    <property type="entry name" value="beta-trefoil_Ricin-like"/>
    <property type="match status" value="5"/>
</dbReference>
<gene>
    <name evidence="4" type="ORF">EJ419_03695</name>
</gene>
<dbReference type="EMBL" id="RXLP01000019">
    <property type="protein sequence ID" value="TCD54160.1"/>
    <property type="molecule type" value="Genomic_DNA"/>
</dbReference>
<dbReference type="InterPro" id="IPR035992">
    <property type="entry name" value="Ricin_B-like_lectins"/>
</dbReference>
<feature type="compositionally biased region" description="Basic and acidic residues" evidence="2">
    <location>
        <begin position="232"/>
        <end position="245"/>
    </location>
</feature>
<evidence type="ECO:0000259" key="3">
    <source>
        <dbReference type="SMART" id="SM00458"/>
    </source>
</evidence>
<name>A0A4R0QX89_9BIFI</name>
<proteinExistence type="inferred from homology"/>
<dbReference type="InterPro" id="IPR017853">
    <property type="entry name" value="GH"/>
</dbReference>
<dbReference type="AlphaFoldDB" id="A0A4R0QX89"/>
<dbReference type="Pfam" id="PF14200">
    <property type="entry name" value="RicinB_lectin_2"/>
    <property type="match status" value="6"/>
</dbReference>
<feature type="region of interest" description="Disordered" evidence="2">
    <location>
        <begin position="223"/>
        <end position="249"/>
    </location>
</feature>
<dbReference type="Gene3D" id="3.20.20.80">
    <property type="entry name" value="Glycosidases"/>
    <property type="match status" value="1"/>
</dbReference>
<feature type="domain" description="Ricin B lectin" evidence="3">
    <location>
        <begin position="973"/>
        <end position="1112"/>
    </location>
</feature>
<evidence type="ECO:0000313" key="5">
    <source>
        <dbReference type="Proteomes" id="UP000291289"/>
    </source>
</evidence>
<evidence type="ECO:0000256" key="1">
    <source>
        <dbReference type="ARBA" id="ARBA00010646"/>
    </source>
</evidence>
<dbReference type="Pfam" id="PF01183">
    <property type="entry name" value="Glyco_hydro_25"/>
    <property type="match status" value="1"/>
</dbReference>
<feature type="domain" description="Ricin B lectin" evidence="3">
    <location>
        <begin position="820"/>
        <end position="959"/>
    </location>
</feature>
<feature type="region of interest" description="Disordered" evidence="2">
    <location>
        <begin position="66"/>
        <end position="155"/>
    </location>
</feature>
<protein>
    <recommendedName>
        <fullName evidence="3">Ricin B lectin domain-containing protein</fullName>
    </recommendedName>
</protein>
<dbReference type="GO" id="GO:0009253">
    <property type="term" value="P:peptidoglycan catabolic process"/>
    <property type="evidence" value="ECO:0007669"/>
    <property type="project" value="InterPro"/>
</dbReference>
<feature type="domain" description="Ricin B lectin" evidence="3">
    <location>
        <begin position="1126"/>
        <end position="1267"/>
    </location>
</feature>
<dbReference type="PANTHER" id="PTHR34135">
    <property type="entry name" value="LYSOZYME"/>
    <property type="match status" value="1"/>
</dbReference>
<dbReference type="SUPFAM" id="SSF51445">
    <property type="entry name" value="(Trans)glycosidases"/>
    <property type="match status" value="1"/>
</dbReference>
<dbReference type="OrthoDB" id="287365at2"/>
<feature type="compositionally biased region" description="Polar residues" evidence="2">
    <location>
        <begin position="66"/>
        <end position="93"/>
    </location>
</feature>
<dbReference type="Proteomes" id="UP000291289">
    <property type="component" value="Unassembled WGS sequence"/>
</dbReference>
<feature type="compositionally biased region" description="Low complexity" evidence="2">
    <location>
        <begin position="184"/>
        <end position="196"/>
    </location>
</feature>
<keyword evidence="5" id="KW-1185">Reference proteome</keyword>
<organism evidence="4 5">
    <name type="scientific">Alloscardovia theropitheci</name>
    <dbReference type="NCBI Taxonomy" id="2496842"/>
    <lineage>
        <taxon>Bacteria</taxon>
        <taxon>Bacillati</taxon>
        <taxon>Actinomycetota</taxon>
        <taxon>Actinomycetes</taxon>
        <taxon>Bifidobacteriales</taxon>
        <taxon>Bifidobacteriaceae</taxon>
        <taxon>Alloscardovia</taxon>
    </lineage>
</organism>
<comment type="caution">
    <text evidence="4">The sequence shown here is derived from an EMBL/GenBank/DDBJ whole genome shotgun (WGS) entry which is preliminary data.</text>
</comment>
<sequence length="1268" mass="138359">MSFQFFHTVLNKMRCRVRSFVYVEGKMKKRVKSSAILAGITALVVAFNVPSMAIASENMSVSSHQTYGDTLNASTDLGSGQSVNQNDIPSNPDQKLPDTISDKVPDDSTLVSQKLASDGQGSIYDVETGEKVTDPQLVGTKDTPADPLAKTNGKSFIPVDLSDVKDKIDEESSHEDSLAQSVPQEQNQAQDEQSQATTRTAQSGYSALRIMSANRAVADKAVIGNNSGQNDQKVDSGQKKTEQNAKTDITQDTAAIQNVFLPNNNYGAHWGTYNGTPAFFQNDGRLFVQQAKGVIDVSQWQGDIDWNAVKATGNVQAAIVRIGYGSGNALDRKAARNISELKRLGIPFGVYWYSYSENASQSTEEARSTADALRKLGITNNDLSYPIYYDLEHWTWAGHAPSTDPNVNAAAMHAYFNTLASQGYSKTAVYSYTSYLNSNLRHSDIWKRTTWVAQYGASMGFTAWNTNFRGWQYSSSGKVNGISGNVDINAFGNYEAVSDPQVFDVRNYPLVNLANGEYYINPRLSEKVSVDVSGASRDNGVQMHVYGYNKSNAQRFRFTRNSDGSYTITNVNSGKVLDISAGVARNNARIQQWDSNGSAAQRWYIRNLGNGYALQSALGNWAIDLNGASTANGNPIQLYTPNGSDAQKFFLASVDGPAANTRVKISSTINSSKVLDIDRTSKDNSAQVHVWDWLGGPAQLFTFREVGNGTYSIVNNNSGKVLDVAGNASENGARVDQYDWNNSAAQQWIALKNSDGTYSFQGRGSGKFGELPGGNTNSGTPLKIYSGNGSPAQRWNVRTVSDGDLRDIAYVRQHIGDLPDDTYTFERPDADNIAMEVGAASHANSANVQLYNSNNTKAQQWTISHDGAGYVIVRNVESGKVLDLAGAHAANGQNVQQYEFNDSDAQKWIAVLNSDKTYTLFSKANPNFSLNVSGDKSVAYANVHVWQKNSTVLQKWSLIPTSFVGKHRNDLPNGEFEFLRPNAKLKVLDLAGASRSNGANVQIYDANHSAAQHWVVSHDAKGYVTLTNKASGKVLNLSGGAARNGQNVDQYDSNGTDAQKWVAVRNSDNTVTFYSKVDNSYALDVAGNGTGNSTNVRLYKSNQSTGQKWLINDTDFVSMHEYDIEDGTYKFERPQNSRVVMDLAGASQARGANVRVWASNGTAAQQWRVRHVPGAEGYVVIYNAATGKVLDVSGADPRLGQNVQQWDLNWSKAQQWVAVLNSNGTYTFHSALNFTYVLDVSGNGTANGTNVQLWNENGSQGQQWKVTR</sequence>
<dbReference type="PROSITE" id="PS50231">
    <property type="entry name" value="RICIN_B_LECTIN"/>
    <property type="match status" value="6"/>
</dbReference>
<accession>A0A4R0QX89</accession>
<dbReference type="GO" id="GO:0016052">
    <property type="term" value="P:carbohydrate catabolic process"/>
    <property type="evidence" value="ECO:0007669"/>
    <property type="project" value="TreeGrafter"/>
</dbReference>
<dbReference type="PANTHER" id="PTHR34135:SF2">
    <property type="entry name" value="LYSOZYME"/>
    <property type="match status" value="1"/>
</dbReference>